<evidence type="ECO:0000256" key="1">
    <source>
        <dbReference type="SAM" id="Phobius"/>
    </source>
</evidence>
<protein>
    <submittedName>
        <fullName evidence="2">Uncharacterized protein</fullName>
    </submittedName>
</protein>
<gene>
    <name evidence="2" type="ORF">XAT740_LOCUS44063</name>
</gene>
<keyword evidence="1" id="KW-0812">Transmembrane</keyword>
<keyword evidence="1" id="KW-1133">Transmembrane helix</keyword>
<comment type="caution">
    <text evidence="2">The sequence shown here is derived from an EMBL/GenBank/DDBJ whole genome shotgun (WGS) entry which is preliminary data.</text>
</comment>
<accession>A0A815Y6M8</accession>
<keyword evidence="3" id="KW-1185">Reference proteome</keyword>
<keyword evidence="1" id="KW-0472">Membrane</keyword>
<feature type="transmembrane region" description="Helical" evidence="1">
    <location>
        <begin position="25"/>
        <end position="57"/>
    </location>
</feature>
<proteinExistence type="predicted"/>
<name>A0A815Y6M8_ADIRI</name>
<dbReference type="EMBL" id="CAJNOR010005531">
    <property type="protein sequence ID" value="CAF1566306.1"/>
    <property type="molecule type" value="Genomic_DNA"/>
</dbReference>
<reference evidence="2" key="1">
    <citation type="submission" date="2021-02" db="EMBL/GenBank/DDBJ databases">
        <authorList>
            <person name="Nowell W R."/>
        </authorList>
    </citation>
    <scope>NUCLEOTIDE SEQUENCE</scope>
</reference>
<organism evidence="2 3">
    <name type="scientific">Adineta ricciae</name>
    <name type="common">Rotifer</name>
    <dbReference type="NCBI Taxonomy" id="249248"/>
    <lineage>
        <taxon>Eukaryota</taxon>
        <taxon>Metazoa</taxon>
        <taxon>Spiralia</taxon>
        <taxon>Gnathifera</taxon>
        <taxon>Rotifera</taxon>
        <taxon>Eurotatoria</taxon>
        <taxon>Bdelloidea</taxon>
        <taxon>Adinetida</taxon>
        <taxon>Adinetidae</taxon>
        <taxon>Adineta</taxon>
    </lineage>
</organism>
<dbReference type="AlphaFoldDB" id="A0A815Y6M8"/>
<dbReference type="Proteomes" id="UP000663828">
    <property type="component" value="Unassembled WGS sequence"/>
</dbReference>
<evidence type="ECO:0000313" key="2">
    <source>
        <dbReference type="EMBL" id="CAF1566306.1"/>
    </source>
</evidence>
<evidence type="ECO:0000313" key="3">
    <source>
        <dbReference type="Proteomes" id="UP000663828"/>
    </source>
</evidence>
<sequence>MSQVDMPDDPQLFESYNDSSLFDTYLVYALIGTLLFIAFIGVLVLLATSYCCLYSYFCCYRRHRHSSYQLNDKVQEHENREKISCLQLYDTYPYLVNQYPLEKQNFNTSYTTINTIGNPSIPRTPSIHTVPPEQQYDVSISYKPSAHDRATAVKDHVKTTNTCFQVSCWSTPLNHFNTTHEVDQNNLRTSPCANIYETVVPITADTAPVDCATPIYEAEWTHNLKQLIMTRMPSFELPSLSSGITATTDYFQQPHPYNKVLAARVKASDSMRRNKMLKRLKDDTAFLY</sequence>